<dbReference type="Gene3D" id="3.60.10.10">
    <property type="entry name" value="Endonuclease/exonuclease/phosphatase"/>
    <property type="match status" value="1"/>
</dbReference>
<gene>
    <name evidence="3" type="ORF">BU26DRAFT_251044</name>
</gene>
<proteinExistence type="predicted"/>
<dbReference type="PANTHER" id="PTHR11200">
    <property type="entry name" value="INOSITOL 5-PHOSPHATASE"/>
    <property type="match status" value="1"/>
</dbReference>
<name>A0A6A6IRG3_9PLEO</name>
<dbReference type="AlphaFoldDB" id="A0A6A6IRG3"/>
<keyword evidence="1" id="KW-1133">Transmembrane helix</keyword>
<dbReference type="SUPFAM" id="SSF56219">
    <property type="entry name" value="DNase I-like"/>
    <property type="match status" value="1"/>
</dbReference>
<keyword evidence="4" id="KW-1185">Reference proteome</keyword>
<dbReference type="Proteomes" id="UP000800094">
    <property type="component" value="Unassembled WGS sequence"/>
</dbReference>
<sequence length="431" mass="48283">MPIQSYLLTFNCARNLVSPDTLAPSLFDALPNAASVPDVVAISLQEVAPIAYSFLGGSYLKPYFDRVSTTVHLAAHLRSHGSERLEHIATRSLGMTALMIFARPRFAERIRWIQAAGAGVGFWNMGNKGAVALRLGVSCPDSDDTLNLSFTAAHLAPMEWDCEGRNKDWENIVRNMVFLNNDTSGYTSSEEVPLLASALDPPADNNGLFFPGSHLFLAGDLNYRTYDTPPGPEAYESYPQPVASESSAAHFSHLLKKDQLTREREANRTLHGLQEVPIDFPPTYKYSMRRQHREHKRSSSDVQEKYEWAKHRYPSWCDRILYLPAPPSSPRLEPQLYTALPVQPTSDHRPVVLSLRVDDRPLPQDAEDIRSRPPFPINPDWRARRDAARRWEVIVGILSYLALTKKGNAIIVAVGGMTFAGWYLAAWLSRG</sequence>
<dbReference type="GO" id="GO:0046856">
    <property type="term" value="P:phosphatidylinositol dephosphorylation"/>
    <property type="evidence" value="ECO:0007669"/>
    <property type="project" value="InterPro"/>
</dbReference>
<evidence type="ECO:0000313" key="3">
    <source>
        <dbReference type="EMBL" id="KAF2252113.1"/>
    </source>
</evidence>
<dbReference type="GeneID" id="54574462"/>
<protein>
    <submittedName>
        <fullName evidence="3">DNase I-like protein</fullName>
    </submittedName>
</protein>
<dbReference type="InterPro" id="IPR000300">
    <property type="entry name" value="IPPc"/>
</dbReference>
<dbReference type="InterPro" id="IPR036691">
    <property type="entry name" value="Endo/exonu/phosph_ase_sf"/>
</dbReference>
<keyword evidence="1" id="KW-0472">Membrane</keyword>
<dbReference type="RefSeq" id="XP_033687117.1">
    <property type="nucleotide sequence ID" value="XM_033821132.1"/>
</dbReference>
<dbReference type="GO" id="GO:0004439">
    <property type="term" value="F:phosphatidylinositol-4,5-bisphosphate 5-phosphatase activity"/>
    <property type="evidence" value="ECO:0007669"/>
    <property type="project" value="TreeGrafter"/>
</dbReference>
<keyword evidence="1" id="KW-0812">Transmembrane</keyword>
<evidence type="ECO:0000259" key="2">
    <source>
        <dbReference type="SMART" id="SM00128"/>
    </source>
</evidence>
<dbReference type="PANTHER" id="PTHR11200:SF286">
    <property type="entry name" value="5-PHOSPHATASE, PUTATIVE (AFU_ORTHOLOGUE AFUA_5G07600)-RELATED"/>
    <property type="match status" value="1"/>
</dbReference>
<dbReference type="EMBL" id="ML987192">
    <property type="protein sequence ID" value="KAF2252113.1"/>
    <property type="molecule type" value="Genomic_DNA"/>
</dbReference>
<evidence type="ECO:0000313" key="4">
    <source>
        <dbReference type="Proteomes" id="UP000800094"/>
    </source>
</evidence>
<dbReference type="Pfam" id="PF22669">
    <property type="entry name" value="Exo_endo_phos2"/>
    <property type="match status" value="1"/>
</dbReference>
<dbReference type="InterPro" id="IPR046985">
    <property type="entry name" value="IP5"/>
</dbReference>
<feature type="transmembrane region" description="Helical" evidence="1">
    <location>
        <begin position="409"/>
        <end position="428"/>
    </location>
</feature>
<accession>A0A6A6IRG3</accession>
<evidence type="ECO:0000256" key="1">
    <source>
        <dbReference type="SAM" id="Phobius"/>
    </source>
</evidence>
<dbReference type="SMART" id="SM00128">
    <property type="entry name" value="IPPc"/>
    <property type="match status" value="1"/>
</dbReference>
<reference evidence="3" key="1">
    <citation type="journal article" date="2020" name="Stud. Mycol.">
        <title>101 Dothideomycetes genomes: a test case for predicting lifestyles and emergence of pathogens.</title>
        <authorList>
            <person name="Haridas S."/>
            <person name="Albert R."/>
            <person name="Binder M."/>
            <person name="Bloem J."/>
            <person name="Labutti K."/>
            <person name="Salamov A."/>
            <person name="Andreopoulos B."/>
            <person name="Baker S."/>
            <person name="Barry K."/>
            <person name="Bills G."/>
            <person name="Bluhm B."/>
            <person name="Cannon C."/>
            <person name="Castanera R."/>
            <person name="Culley D."/>
            <person name="Daum C."/>
            <person name="Ezra D."/>
            <person name="Gonzalez J."/>
            <person name="Henrissat B."/>
            <person name="Kuo A."/>
            <person name="Liang C."/>
            <person name="Lipzen A."/>
            <person name="Lutzoni F."/>
            <person name="Magnuson J."/>
            <person name="Mondo S."/>
            <person name="Nolan M."/>
            <person name="Ohm R."/>
            <person name="Pangilinan J."/>
            <person name="Park H.-J."/>
            <person name="Ramirez L."/>
            <person name="Alfaro M."/>
            <person name="Sun H."/>
            <person name="Tritt A."/>
            <person name="Yoshinaga Y."/>
            <person name="Zwiers L.-H."/>
            <person name="Turgeon B."/>
            <person name="Goodwin S."/>
            <person name="Spatafora J."/>
            <person name="Crous P."/>
            <person name="Grigoriev I."/>
        </authorList>
    </citation>
    <scope>NUCLEOTIDE SEQUENCE</scope>
    <source>
        <strain evidence="3">CBS 122368</strain>
    </source>
</reference>
<organism evidence="3 4">
    <name type="scientific">Trematosphaeria pertusa</name>
    <dbReference type="NCBI Taxonomy" id="390896"/>
    <lineage>
        <taxon>Eukaryota</taxon>
        <taxon>Fungi</taxon>
        <taxon>Dikarya</taxon>
        <taxon>Ascomycota</taxon>
        <taxon>Pezizomycotina</taxon>
        <taxon>Dothideomycetes</taxon>
        <taxon>Pleosporomycetidae</taxon>
        <taxon>Pleosporales</taxon>
        <taxon>Massarineae</taxon>
        <taxon>Trematosphaeriaceae</taxon>
        <taxon>Trematosphaeria</taxon>
    </lineage>
</organism>
<dbReference type="OrthoDB" id="62798at2759"/>
<feature type="domain" description="Inositol polyphosphate-related phosphatase" evidence="2">
    <location>
        <begin position="1"/>
        <end position="363"/>
    </location>
</feature>